<accession>D8M2C9</accession>
<dbReference type="EMBL" id="FN668648">
    <property type="protein sequence ID" value="CBK22224.2"/>
    <property type="molecule type" value="Genomic_DNA"/>
</dbReference>
<evidence type="ECO:0000256" key="5">
    <source>
        <dbReference type="ARBA" id="ARBA00023002"/>
    </source>
</evidence>
<organism evidence="9">
    <name type="scientific">Blastocystis hominis</name>
    <dbReference type="NCBI Taxonomy" id="12968"/>
    <lineage>
        <taxon>Eukaryota</taxon>
        <taxon>Sar</taxon>
        <taxon>Stramenopiles</taxon>
        <taxon>Bigyra</taxon>
        <taxon>Opalozoa</taxon>
        <taxon>Opalinata</taxon>
        <taxon>Blastocystidae</taxon>
        <taxon>Blastocystis</taxon>
    </lineage>
</organism>
<evidence type="ECO:0000313" key="9">
    <source>
        <dbReference type="EMBL" id="CBK22224.2"/>
    </source>
</evidence>
<proteinExistence type="predicted"/>
<sequence length="216" mass="23940">MEKKKNLALRCGVNLRDFKFDASTKTEEVLDKIRQLNKDRTIHGIVIKTPLPSTVNEDAVLQAISPIKDVDGCCNTNKGRLFKLGDCKRRAQERGLDSEIHYYNMVNLPSSALATLCFVESYKLPLEKKKATIIGRSESVGLPIALLLTHKDMTCQITGSHSELDGNMLKDSDYVISTQGTVQKVKGEWLKPQCTVIDIGPTYSATATGGRNRVEL</sequence>
<evidence type="ECO:0000256" key="4">
    <source>
        <dbReference type="ARBA" id="ARBA00022857"/>
    </source>
</evidence>
<dbReference type="Proteomes" id="UP000008312">
    <property type="component" value="Unassembled WGS sequence"/>
</dbReference>
<keyword evidence="3" id="KW-0378">Hydrolase</keyword>
<evidence type="ECO:0000259" key="8">
    <source>
        <dbReference type="Pfam" id="PF02882"/>
    </source>
</evidence>
<name>D8M2C9_BLAHO</name>
<dbReference type="PANTHER" id="PTHR48099">
    <property type="entry name" value="C-1-TETRAHYDROFOLATE SYNTHASE, CYTOPLASMIC-RELATED"/>
    <property type="match status" value="1"/>
</dbReference>
<keyword evidence="6" id="KW-0511">Multifunctional enzyme</keyword>
<dbReference type="GO" id="GO:0004488">
    <property type="term" value="F:methylenetetrahydrofolate dehydrogenase (NADP+) activity"/>
    <property type="evidence" value="ECO:0007669"/>
    <property type="project" value="InterPro"/>
</dbReference>
<comment type="pathway">
    <text evidence="1">One-carbon metabolism; tetrahydrofolate interconversion.</text>
</comment>
<dbReference type="Gene3D" id="3.40.50.720">
    <property type="entry name" value="NAD(P)-binding Rossmann-like Domain"/>
    <property type="match status" value="1"/>
</dbReference>
<evidence type="ECO:0000256" key="2">
    <source>
        <dbReference type="ARBA" id="ARBA00022563"/>
    </source>
</evidence>
<dbReference type="AlphaFoldDB" id="D8M2C9"/>
<dbReference type="InterPro" id="IPR000672">
    <property type="entry name" value="THF_DH/CycHdrlase"/>
</dbReference>
<feature type="domain" description="Tetrahydrofolate dehydrogenase/cyclohydrolase NAD(P)-binding" evidence="8">
    <location>
        <begin position="109"/>
        <end position="204"/>
    </location>
</feature>
<dbReference type="Pfam" id="PF02882">
    <property type="entry name" value="THF_DHG_CYH_C"/>
    <property type="match status" value="1"/>
</dbReference>
<evidence type="ECO:0000259" key="7">
    <source>
        <dbReference type="Pfam" id="PF00763"/>
    </source>
</evidence>
<reference evidence="9" key="1">
    <citation type="submission" date="2010-02" db="EMBL/GenBank/DDBJ databases">
        <title>Sequencing and annotation of the Blastocystis hominis genome.</title>
        <authorList>
            <person name="Wincker P."/>
        </authorList>
    </citation>
    <scope>NUCLEOTIDE SEQUENCE</scope>
    <source>
        <strain evidence="9">Singapore isolate B</strain>
    </source>
</reference>
<keyword evidence="10" id="KW-1185">Reference proteome</keyword>
<dbReference type="SUPFAM" id="SSF53223">
    <property type="entry name" value="Aminoacid dehydrogenase-like, N-terminal domain"/>
    <property type="match status" value="1"/>
</dbReference>
<dbReference type="GO" id="GO:0005829">
    <property type="term" value="C:cytosol"/>
    <property type="evidence" value="ECO:0007669"/>
    <property type="project" value="TreeGrafter"/>
</dbReference>
<evidence type="ECO:0000256" key="3">
    <source>
        <dbReference type="ARBA" id="ARBA00022801"/>
    </source>
</evidence>
<dbReference type="RefSeq" id="XP_012896272.1">
    <property type="nucleotide sequence ID" value="XM_013040818.1"/>
</dbReference>
<dbReference type="Gene3D" id="3.40.50.10860">
    <property type="entry name" value="Leucine Dehydrogenase, chain A, domain 1"/>
    <property type="match status" value="1"/>
</dbReference>
<gene>
    <name evidence="9" type="ORF">GSBLH_T00002276001</name>
</gene>
<dbReference type="InterPro" id="IPR020631">
    <property type="entry name" value="THF_DH/CycHdrlase_NAD-bd_dom"/>
</dbReference>
<keyword evidence="5" id="KW-0560">Oxidoreductase</keyword>
<evidence type="ECO:0008006" key="11">
    <source>
        <dbReference type="Google" id="ProtNLM"/>
    </source>
</evidence>
<keyword evidence="2" id="KW-0554">One-carbon metabolism</keyword>
<dbReference type="OrthoDB" id="5126881at2759"/>
<evidence type="ECO:0000256" key="1">
    <source>
        <dbReference type="ARBA" id="ARBA00004777"/>
    </source>
</evidence>
<dbReference type="InterPro" id="IPR036291">
    <property type="entry name" value="NAD(P)-bd_dom_sf"/>
</dbReference>
<feature type="domain" description="Tetrahydrofolate dehydrogenase/cyclohydrolase catalytic" evidence="7">
    <location>
        <begin position="2"/>
        <end position="71"/>
    </location>
</feature>
<dbReference type="InterPro" id="IPR046346">
    <property type="entry name" value="Aminoacid_DH-like_N_sf"/>
</dbReference>
<dbReference type="InParanoid" id="D8M2C9"/>
<dbReference type="PANTHER" id="PTHR48099:SF5">
    <property type="entry name" value="C-1-TETRAHYDROFOLATE SYNTHASE, CYTOPLASMIC"/>
    <property type="match status" value="1"/>
</dbReference>
<evidence type="ECO:0000313" key="10">
    <source>
        <dbReference type="Proteomes" id="UP000008312"/>
    </source>
</evidence>
<keyword evidence="4" id="KW-0521">NADP</keyword>
<dbReference type="Pfam" id="PF00763">
    <property type="entry name" value="THF_DHG_CYH"/>
    <property type="match status" value="1"/>
</dbReference>
<dbReference type="InterPro" id="IPR020630">
    <property type="entry name" value="THF_DH/CycHdrlase_cat_dom"/>
</dbReference>
<protein>
    <recommendedName>
        <fullName evidence="11">Methenyltetrahydrofolate cyclohydrolase</fullName>
    </recommendedName>
</protein>
<evidence type="ECO:0000256" key="6">
    <source>
        <dbReference type="ARBA" id="ARBA00023268"/>
    </source>
</evidence>
<dbReference type="GO" id="GO:0004477">
    <property type="term" value="F:methenyltetrahydrofolate cyclohydrolase activity"/>
    <property type="evidence" value="ECO:0007669"/>
    <property type="project" value="TreeGrafter"/>
</dbReference>
<dbReference type="PRINTS" id="PR00085">
    <property type="entry name" value="THFDHDRGNASE"/>
</dbReference>
<dbReference type="SUPFAM" id="SSF51735">
    <property type="entry name" value="NAD(P)-binding Rossmann-fold domains"/>
    <property type="match status" value="1"/>
</dbReference>
<dbReference type="GeneID" id="24919463"/>
<dbReference type="GO" id="GO:0035999">
    <property type="term" value="P:tetrahydrofolate interconversion"/>
    <property type="evidence" value="ECO:0007669"/>
    <property type="project" value="TreeGrafter"/>
</dbReference>